<dbReference type="Pfam" id="PF00069">
    <property type="entry name" value="Pkinase"/>
    <property type="match status" value="1"/>
</dbReference>
<dbReference type="Gene3D" id="1.10.510.10">
    <property type="entry name" value="Transferase(Phosphotransferase) domain 1"/>
    <property type="match status" value="1"/>
</dbReference>
<evidence type="ECO:0000256" key="2">
    <source>
        <dbReference type="ARBA" id="ARBA00022679"/>
    </source>
</evidence>
<keyword evidence="8" id="KW-1185">Reference proteome</keyword>
<accession>G4ZCY2</accession>
<dbReference type="STRING" id="1094619.G4ZCY2"/>
<dbReference type="GO" id="GO:0004674">
    <property type="term" value="F:protein serine/threonine kinase activity"/>
    <property type="evidence" value="ECO:0007669"/>
    <property type="project" value="UniProtKB-KW"/>
</dbReference>
<keyword evidence="1" id="KW-0723">Serine/threonine-protein kinase</keyword>
<dbReference type="AlphaFoldDB" id="G4ZCY2"/>
<sequence length="289" mass="31859">MLFADRFRARRPLSEALYGPVGLYEDAQRGDELVAIKQVSLVRAMAALRRSRNVDNPWSEHRVVARLMALPPHPNVVRFRGEFLHAQDTWCVVMEFCPGGDLWDLLEAAPKNRLPEREALQLFAQCVRGVRFLHAHGIAHRDLSLENVFYCRGTCKIGDFGLSTDEPLRGRGEAVGKAYYMAPEVVNQEAYDAFAADMWSLGIMLFIMLTGSPLTSSASRQNRAFGAFCEMGVAKVIDSWGLASSVSPATTTLLDKLLSLTPSEWPTADKLAGLLGLEGVEVGSNSPCE</sequence>
<dbReference type="InterPro" id="IPR000719">
    <property type="entry name" value="Prot_kinase_dom"/>
</dbReference>
<keyword evidence="5" id="KW-0067">ATP-binding</keyword>
<feature type="domain" description="Protein kinase" evidence="6">
    <location>
        <begin position="7"/>
        <end position="277"/>
    </location>
</feature>
<dbReference type="InterPro" id="IPR011009">
    <property type="entry name" value="Kinase-like_dom_sf"/>
</dbReference>
<dbReference type="GeneID" id="20657519"/>
<keyword evidence="2" id="KW-0808">Transferase</keyword>
<evidence type="ECO:0000259" key="6">
    <source>
        <dbReference type="PROSITE" id="PS50011"/>
    </source>
</evidence>
<name>G4ZCY2_PHYSP</name>
<dbReference type="PROSITE" id="PS50011">
    <property type="entry name" value="PROTEIN_KINASE_DOM"/>
    <property type="match status" value="1"/>
</dbReference>
<dbReference type="RefSeq" id="XP_009527988.1">
    <property type="nucleotide sequence ID" value="XM_009529693.1"/>
</dbReference>
<protein>
    <recommendedName>
        <fullName evidence="6">Protein kinase domain-containing protein</fullName>
    </recommendedName>
</protein>
<gene>
    <name evidence="7" type="ORF">PHYSODRAFT_498049</name>
</gene>
<dbReference type="Proteomes" id="UP000002640">
    <property type="component" value="Unassembled WGS sequence"/>
</dbReference>
<evidence type="ECO:0000256" key="5">
    <source>
        <dbReference type="ARBA" id="ARBA00022840"/>
    </source>
</evidence>
<keyword evidence="4" id="KW-0418">Kinase</keyword>
<reference evidence="7 8" key="1">
    <citation type="journal article" date="2006" name="Science">
        <title>Phytophthora genome sequences uncover evolutionary origins and mechanisms of pathogenesis.</title>
        <authorList>
            <person name="Tyler B.M."/>
            <person name="Tripathy S."/>
            <person name="Zhang X."/>
            <person name="Dehal P."/>
            <person name="Jiang R.H."/>
            <person name="Aerts A."/>
            <person name="Arredondo F.D."/>
            <person name="Baxter L."/>
            <person name="Bensasson D."/>
            <person name="Beynon J.L."/>
            <person name="Chapman J."/>
            <person name="Damasceno C.M."/>
            <person name="Dorrance A.E."/>
            <person name="Dou D."/>
            <person name="Dickerman A.W."/>
            <person name="Dubchak I.L."/>
            <person name="Garbelotto M."/>
            <person name="Gijzen M."/>
            <person name="Gordon S.G."/>
            <person name="Govers F."/>
            <person name="Grunwald N.J."/>
            <person name="Huang W."/>
            <person name="Ivors K.L."/>
            <person name="Jones R.W."/>
            <person name="Kamoun S."/>
            <person name="Krampis K."/>
            <person name="Lamour K.H."/>
            <person name="Lee M.K."/>
            <person name="McDonald W.H."/>
            <person name="Medina M."/>
            <person name="Meijer H.J."/>
            <person name="Nordberg E.K."/>
            <person name="Maclean D.J."/>
            <person name="Ospina-Giraldo M.D."/>
            <person name="Morris P.F."/>
            <person name="Phuntumart V."/>
            <person name="Putnam N.H."/>
            <person name="Rash S."/>
            <person name="Rose J.K."/>
            <person name="Sakihama Y."/>
            <person name="Salamov A.A."/>
            <person name="Savidor A."/>
            <person name="Scheuring C.F."/>
            <person name="Smith B.M."/>
            <person name="Sobral B.W."/>
            <person name="Terry A."/>
            <person name="Torto-Alalibo T.A."/>
            <person name="Win J."/>
            <person name="Xu Z."/>
            <person name="Zhang H."/>
            <person name="Grigoriev I.V."/>
            <person name="Rokhsar D.S."/>
            <person name="Boore J.L."/>
        </authorList>
    </citation>
    <scope>NUCLEOTIDE SEQUENCE [LARGE SCALE GENOMIC DNA]</scope>
    <source>
        <strain evidence="7 8">P6497</strain>
    </source>
</reference>
<proteinExistence type="predicted"/>
<dbReference type="SMR" id="G4ZCY2"/>
<dbReference type="EMBL" id="JH159154">
    <property type="protein sequence ID" value="EGZ18930.1"/>
    <property type="molecule type" value="Genomic_DNA"/>
</dbReference>
<dbReference type="OMA" id="FMRRAYN"/>
<evidence type="ECO:0000313" key="7">
    <source>
        <dbReference type="EMBL" id="EGZ18930.1"/>
    </source>
</evidence>
<keyword evidence="3" id="KW-0547">Nucleotide-binding</keyword>
<dbReference type="GO" id="GO:0005524">
    <property type="term" value="F:ATP binding"/>
    <property type="evidence" value="ECO:0007669"/>
    <property type="project" value="UniProtKB-KW"/>
</dbReference>
<evidence type="ECO:0000256" key="4">
    <source>
        <dbReference type="ARBA" id="ARBA00022777"/>
    </source>
</evidence>
<dbReference type="KEGG" id="psoj:PHYSODRAFT_498049"/>
<dbReference type="SUPFAM" id="SSF56112">
    <property type="entry name" value="Protein kinase-like (PK-like)"/>
    <property type="match status" value="1"/>
</dbReference>
<dbReference type="PANTHER" id="PTHR24345:SF91">
    <property type="entry name" value="SERINE_THREONINE-PROTEIN KINASE PLK4"/>
    <property type="match status" value="1"/>
</dbReference>
<evidence type="ECO:0000256" key="3">
    <source>
        <dbReference type="ARBA" id="ARBA00022741"/>
    </source>
</evidence>
<dbReference type="GO" id="GO:0005634">
    <property type="term" value="C:nucleus"/>
    <property type="evidence" value="ECO:0007669"/>
    <property type="project" value="TreeGrafter"/>
</dbReference>
<dbReference type="InParanoid" id="G4ZCY2"/>
<organism evidence="7 8">
    <name type="scientific">Phytophthora sojae (strain P6497)</name>
    <name type="common">Soybean stem and root rot agent</name>
    <name type="synonym">Phytophthora megasperma f. sp. glycines</name>
    <dbReference type="NCBI Taxonomy" id="1094619"/>
    <lineage>
        <taxon>Eukaryota</taxon>
        <taxon>Sar</taxon>
        <taxon>Stramenopiles</taxon>
        <taxon>Oomycota</taxon>
        <taxon>Peronosporomycetes</taxon>
        <taxon>Peronosporales</taxon>
        <taxon>Peronosporaceae</taxon>
        <taxon>Phytophthora</taxon>
    </lineage>
</organism>
<evidence type="ECO:0000256" key="1">
    <source>
        <dbReference type="ARBA" id="ARBA00022527"/>
    </source>
</evidence>
<evidence type="ECO:0000313" key="8">
    <source>
        <dbReference type="Proteomes" id="UP000002640"/>
    </source>
</evidence>
<dbReference type="PANTHER" id="PTHR24345">
    <property type="entry name" value="SERINE/THREONINE-PROTEIN KINASE PLK"/>
    <property type="match status" value="1"/>
</dbReference>